<evidence type="ECO:0000256" key="2">
    <source>
        <dbReference type="ARBA" id="ARBA00022170"/>
    </source>
</evidence>
<dbReference type="Pfam" id="PF07896">
    <property type="entry name" value="DUF1674"/>
    <property type="match status" value="1"/>
</dbReference>
<reference evidence="5" key="1">
    <citation type="submission" date="2025-08" db="UniProtKB">
        <authorList>
            <consortium name="RefSeq"/>
        </authorList>
    </citation>
    <scope>IDENTIFICATION</scope>
    <source>
        <strain evidence="5">MV-25-SWS-2005</strain>
        <tissue evidence="5">Whole body</tissue>
    </source>
</reference>
<keyword evidence="4" id="KW-1185">Reference proteome</keyword>
<dbReference type="GO" id="GO:0034553">
    <property type="term" value="P:mitochondrial respiratory chain complex II assembly"/>
    <property type="evidence" value="ECO:0007669"/>
    <property type="project" value="TreeGrafter"/>
</dbReference>
<feature type="region of interest" description="Disordered" evidence="3">
    <location>
        <begin position="140"/>
        <end position="195"/>
    </location>
</feature>
<dbReference type="PANTHER" id="PTHR28524">
    <property type="entry name" value="SUCCINATE DEHYDROGENASE ASSEMBLY FACTOR 4, MITOCHONDRIAL"/>
    <property type="match status" value="1"/>
</dbReference>
<dbReference type="KEGG" id="dpo:4817878"/>
<dbReference type="Proteomes" id="UP000001819">
    <property type="component" value="Chromosome 4"/>
</dbReference>
<evidence type="ECO:0000256" key="1">
    <source>
        <dbReference type="ARBA" id="ARBA00005701"/>
    </source>
</evidence>
<name>A0A6I8W001_DROPS</name>
<proteinExistence type="inferred from homology"/>
<feature type="region of interest" description="Disordered" evidence="3">
    <location>
        <begin position="104"/>
        <end position="124"/>
    </location>
</feature>
<sequence>MLRLFRGLAGQLVNRRRLGLIPQTETKNGAVKELKEPKNGEMELKEAVKGEMELKEAVKGEMELKQPPPKNQELNQPILKGQALKQPILKGQALKQPILTMNEVQQSLHKEKEEPLPKPDESKLSERYLKFREKLRSEAPVTCLPKGAPHPAHEKDPLVPWPNNTNPHTGEVGGPAGPEPTRYGDWERKGRVTDF</sequence>
<dbReference type="AlphaFoldDB" id="A0A6I8W001"/>
<evidence type="ECO:0000313" key="4">
    <source>
        <dbReference type="Proteomes" id="UP000001819"/>
    </source>
</evidence>
<dbReference type="InParanoid" id="A0A6I8W001"/>
<feature type="compositionally biased region" description="Basic and acidic residues" evidence="3">
    <location>
        <begin position="182"/>
        <end position="195"/>
    </location>
</feature>
<gene>
    <name evidence="5" type="primary">LOC4817878</name>
</gene>
<protein>
    <recommendedName>
        <fullName evidence="2">Succinate dehydrogenase assembly factor 4, mitochondrial</fullName>
    </recommendedName>
</protein>
<comment type="similarity">
    <text evidence="1">Belongs to the SDHAF4 family.</text>
</comment>
<dbReference type="InterPro" id="IPR012875">
    <property type="entry name" value="SDHF4"/>
</dbReference>
<evidence type="ECO:0000313" key="5">
    <source>
        <dbReference type="RefSeq" id="XP_033236583.1"/>
    </source>
</evidence>
<accession>A0A6I8W001</accession>
<dbReference type="GO" id="GO:0005739">
    <property type="term" value="C:mitochondrion"/>
    <property type="evidence" value="ECO:0007669"/>
    <property type="project" value="TreeGrafter"/>
</dbReference>
<feature type="compositionally biased region" description="Basic and acidic residues" evidence="3">
    <location>
        <begin position="108"/>
        <end position="124"/>
    </location>
</feature>
<dbReference type="PANTHER" id="PTHR28524:SF3">
    <property type="entry name" value="SUCCINATE DEHYDROGENASE ASSEMBLY FACTOR 4, MITOCHONDRIAL"/>
    <property type="match status" value="1"/>
</dbReference>
<dbReference type="RefSeq" id="XP_033236583.1">
    <property type="nucleotide sequence ID" value="XM_033380692.1"/>
</dbReference>
<organism evidence="4 5">
    <name type="scientific">Drosophila pseudoobscura pseudoobscura</name>
    <name type="common">Fruit fly</name>
    <dbReference type="NCBI Taxonomy" id="46245"/>
    <lineage>
        <taxon>Eukaryota</taxon>
        <taxon>Metazoa</taxon>
        <taxon>Ecdysozoa</taxon>
        <taxon>Arthropoda</taxon>
        <taxon>Hexapoda</taxon>
        <taxon>Insecta</taxon>
        <taxon>Pterygota</taxon>
        <taxon>Neoptera</taxon>
        <taxon>Endopterygota</taxon>
        <taxon>Diptera</taxon>
        <taxon>Brachycera</taxon>
        <taxon>Muscomorpha</taxon>
        <taxon>Ephydroidea</taxon>
        <taxon>Drosophilidae</taxon>
        <taxon>Drosophila</taxon>
        <taxon>Sophophora</taxon>
    </lineage>
</organism>
<evidence type="ECO:0000256" key="3">
    <source>
        <dbReference type="SAM" id="MobiDB-lite"/>
    </source>
</evidence>